<protein>
    <recommendedName>
        <fullName evidence="6">CCDC113/CCDC96 coiled-coil domain-containing protein</fullName>
    </recommendedName>
</protein>
<dbReference type="EMBL" id="JAROKS010000275">
    <property type="protein sequence ID" value="KAK1784339.1"/>
    <property type="molecule type" value="Genomic_DNA"/>
</dbReference>
<evidence type="ECO:0000313" key="7">
    <source>
        <dbReference type="EMBL" id="KAK1784339.1"/>
    </source>
</evidence>
<dbReference type="AlphaFoldDB" id="A0AAD9DL31"/>
<evidence type="ECO:0000313" key="8">
    <source>
        <dbReference type="Proteomes" id="UP001239994"/>
    </source>
</evidence>
<dbReference type="Pfam" id="PF13870">
    <property type="entry name" value="CCDC113_CCDC96_CC"/>
    <property type="match status" value="1"/>
</dbReference>
<evidence type="ECO:0000256" key="4">
    <source>
        <dbReference type="SAM" id="Coils"/>
    </source>
</evidence>
<organism evidence="7 8">
    <name type="scientific">Electrophorus voltai</name>
    <dbReference type="NCBI Taxonomy" id="2609070"/>
    <lineage>
        <taxon>Eukaryota</taxon>
        <taxon>Metazoa</taxon>
        <taxon>Chordata</taxon>
        <taxon>Craniata</taxon>
        <taxon>Vertebrata</taxon>
        <taxon>Euteleostomi</taxon>
        <taxon>Actinopterygii</taxon>
        <taxon>Neopterygii</taxon>
        <taxon>Teleostei</taxon>
        <taxon>Ostariophysi</taxon>
        <taxon>Gymnotiformes</taxon>
        <taxon>Gymnotoidei</taxon>
        <taxon>Gymnotidae</taxon>
        <taxon>Electrophorus</taxon>
    </lineage>
</organism>
<proteinExistence type="predicted"/>
<feature type="coiled-coil region" evidence="4">
    <location>
        <begin position="51"/>
        <end position="85"/>
    </location>
</feature>
<keyword evidence="3" id="KW-0966">Cell projection</keyword>
<evidence type="ECO:0000256" key="2">
    <source>
        <dbReference type="ARBA" id="ARBA00023054"/>
    </source>
</evidence>
<name>A0AAD9DL31_9TELE</name>
<feature type="non-terminal residue" evidence="7">
    <location>
        <position position="565"/>
    </location>
</feature>
<keyword evidence="8" id="KW-1185">Reference proteome</keyword>
<sequence>ALDVGVHSPETRDSTHFAPLVLPPINGSHPLPFQRKKGSYEQLQKTGLDGCHDIEASKEQLEMERYNLEAEYKEHQALLQSLLSERDELCQLNSEQQMIIADWLERENVPMPVCTRRSRHGYQDQLKILEDLKLQWQCKSQLYQQQFEELRPRCQEKKKQWDCEYQAFIMMMQEVLLAALARRLGKRAALVEVKRLLAAEQKTENKLTAAKIRNLALQMRVQSREEAIGELEERTKAEKLKFENENYKTMILEYEEELIRIKKGITSTREFQSHLKETINFVELEIQAKLANLAKIKAMIGNKRKALAGVMITKDKLRADNLRLYQRCSLLRNKKLLQDFEKVKDACEDLQSQIDILKRQHEKLSVKCSTVKSKLKQSRPLQHFPVTSQGNAQLCGAGDPGQTSHLAKIKAMIGNKRKALAGVMIAKDKLRADNLRLYQRCSLLRNKKLLQDFEKRIPDKGRQNDKGRQGHRDYKAQSSLGAGGDYLTVTSGHSLWPVQGPSRTISHPPWPFRRHAISSAPSPVFPDPRFTQNTESANIPVPGDLCDLSGKEARLWDRGSGCFAC</sequence>
<feature type="compositionally biased region" description="Basic and acidic residues" evidence="5">
    <location>
        <begin position="455"/>
        <end position="475"/>
    </location>
</feature>
<dbReference type="PANTHER" id="PTHR15654:SF1">
    <property type="entry name" value="COILED-COIL DOMAIN-CONTAINING PROTEIN 96"/>
    <property type="match status" value="1"/>
</dbReference>
<dbReference type="PANTHER" id="PTHR15654">
    <property type="entry name" value="COILED-COIL DOMAIN-CONTAINING PROTEIN 113-RELATED"/>
    <property type="match status" value="1"/>
</dbReference>
<accession>A0AAD9DL31</accession>
<evidence type="ECO:0000256" key="5">
    <source>
        <dbReference type="SAM" id="MobiDB-lite"/>
    </source>
</evidence>
<gene>
    <name evidence="7" type="ORF">P4O66_019096</name>
</gene>
<evidence type="ECO:0000256" key="1">
    <source>
        <dbReference type="ARBA" id="ARBA00004138"/>
    </source>
</evidence>
<evidence type="ECO:0000256" key="3">
    <source>
        <dbReference type="ARBA" id="ARBA00023273"/>
    </source>
</evidence>
<dbReference type="GO" id="GO:0036064">
    <property type="term" value="C:ciliary basal body"/>
    <property type="evidence" value="ECO:0007669"/>
    <property type="project" value="TreeGrafter"/>
</dbReference>
<comment type="subcellular location">
    <subcellularLocation>
        <location evidence="1">Cell projection</location>
        <location evidence="1">Cilium</location>
    </subcellularLocation>
</comment>
<reference evidence="7" key="1">
    <citation type="submission" date="2023-03" db="EMBL/GenBank/DDBJ databases">
        <title>Electrophorus voltai genome.</title>
        <authorList>
            <person name="Bian C."/>
        </authorList>
    </citation>
    <scope>NUCLEOTIDE SEQUENCE</scope>
    <source>
        <strain evidence="7">CB-2022</strain>
        <tissue evidence="7">Muscle</tissue>
    </source>
</reference>
<feature type="domain" description="CCDC113/CCDC96 coiled-coil" evidence="6">
    <location>
        <begin position="202"/>
        <end position="369"/>
    </location>
</feature>
<comment type="caution">
    <text evidence="7">The sequence shown here is derived from an EMBL/GenBank/DDBJ whole genome shotgun (WGS) entry which is preliminary data.</text>
</comment>
<dbReference type="GO" id="GO:0005930">
    <property type="term" value="C:axoneme"/>
    <property type="evidence" value="ECO:0007669"/>
    <property type="project" value="TreeGrafter"/>
</dbReference>
<dbReference type="GO" id="GO:0060271">
    <property type="term" value="P:cilium assembly"/>
    <property type="evidence" value="ECO:0007669"/>
    <property type="project" value="TreeGrafter"/>
</dbReference>
<dbReference type="InterPro" id="IPR025254">
    <property type="entry name" value="CCDC113/CCDC96_CC"/>
</dbReference>
<feature type="region of interest" description="Disordered" evidence="5">
    <location>
        <begin position="455"/>
        <end position="479"/>
    </location>
</feature>
<keyword evidence="2 4" id="KW-0175">Coiled coil</keyword>
<feature type="coiled-coil region" evidence="4">
    <location>
        <begin position="333"/>
        <end position="367"/>
    </location>
</feature>
<dbReference type="InterPro" id="IPR051885">
    <property type="entry name" value="CC_CF"/>
</dbReference>
<evidence type="ECO:0000259" key="6">
    <source>
        <dbReference type="Pfam" id="PF13870"/>
    </source>
</evidence>
<dbReference type="Proteomes" id="UP001239994">
    <property type="component" value="Unassembled WGS sequence"/>
</dbReference>